<proteinExistence type="predicted"/>
<sequence>MSSKRGLKDKLGMAIYDNPRLNEKLLIMKKSFDEVNKGLQGGRKKEDKK</sequence>
<dbReference type="AlphaFoldDB" id="A0AB73SYE1"/>
<protein>
    <submittedName>
        <fullName evidence="1">Uncharacterized protein</fullName>
    </submittedName>
</protein>
<comment type="caution">
    <text evidence="1">The sequence shown here is derived from an EMBL/GenBank/DDBJ whole genome shotgun (WGS) entry which is preliminary data.</text>
</comment>
<organism evidence="1 2">
    <name type="scientific">Murimonas intestini</name>
    <dbReference type="NCBI Taxonomy" id="1337051"/>
    <lineage>
        <taxon>Bacteria</taxon>
        <taxon>Bacillati</taxon>
        <taxon>Bacillota</taxon>
        <taxon>Clostridia</taxon>
        <taxon>Lachnospirales</taxon>
        <taxon>Lachnospiraceae</taxon>
        <taxon>Murimonas</taxon>
    </lineage>
</organism>
<evidence type="ECO:0000313" key="1">
    <source>
        <dbReference type="EMBL" id="PWJ72422.1"/>
    </source>
</evidence>
<accession>A0AB73SYE1</accession>
<name>A0AB73SYE1_9FIRM</name>
<reference evidence="1 2" key="1">
    <citation type="submission" date="2018-05" db="EMBL/GenBank/DDBJ databases">
        <authorList>
            <person name="Goeker M."/>
            <person name="Huntemann M."/>
            <person name="Clum A."/>
            <person name="Pillay M."/>
            <person name="Palaniappan K."/>
            <person name="Varghese N."/>
            <person name="Mikhailova N."/>
            <person name="Stamatis D."/>
            <person name="Reddy T."/>
            <person name="Daum C."/>
            <person name="Shapiro N."/>
            <person name="Ivanova N."/>
            <person name="Kyrpides N."/>
            <person name="Woyke T."/>
        </authorList>
    </citation>
    <scope>NUCLEOTIDE SEQUENCE [LARGE SCALE GENOMIC DNA]</scope>
    <source>
        <strain evidence="1 2">DSM 26524</strain>
    </source>
</reference>
<gene>
    <name evidence="1" type="ORF">C7383_11831</name>
</gene>
<dbReference type="Proteomes" id="UP000245412">
    <property type="component" value="Unassembled WGS sequence"/>
</dbReference>
<keyword evidence="2" id="KW-1185">Reference proteome</keyword>
<dbReference type="EMBL" id="QGGY01000018">
    <property type="protein sequence ID" value="PWJ72422.1"/>
    <property type="molecule type" value="Genomic_DNA"/>
</dbReference>
<dbReference type="RefSeq" id="WP_187374413.1">
    <property type="nucleotide sequence ID" value="NZ_CABJAT010000011.1"/>
</dbReference>
<evidence type="ECO:0000313" key="2">
    <source>
        <dbReference type="Proteomes" id="UP000245412"/>
    </source>
</evidence>